<evidence type="ECO:0000256" key="1">
    <source>
        <dbReference type="ARBA" id="ARBA00008828"/>
    </source>
</evidence>
<protein>
    <recommendedName>
        <fullName evidence="4">Interferon-related developmental regulator N-terminal domain-containing protein</fullName>
    </recommendedName>
</protein>
<sequence>MNDFSVASVDQLDVTNNPEIQQQLSQDLHDVKILRSPSFGALSREESRNNSVIGSLIDDELDDDNSGNSESRSNSVATNSGIRIYTLADMIEALSKPRSKINTDSRLFLLSLAYKMLIRRPDMANVNEQDMEQLIGYIKTSRSDIEMVLSIKLASAYGATDTDEVGTELMDELIPLLFGKIFDFTNSVFLRSNCIAAYFSLLLVIFDGSDCYSVADNVNGFLELVEGYQSPKNASSESDKDTEFQWDIVAGSINGICVILTLLYKSGKNDINELIQDCLPRLIPFFGSEFPRKVHKALCILIGVMYEAFDYKAEEREEEEEGNDEAGISEGPYYDVEELKMMIGDLSRESTKKVGKKNKREVRSIYRDALRTIEEANKEKDEDEEELDDADIRVISRFSISKNKQVPIRSWFAFVRLIHLKYLFDTELSSHYLYSKEVRELLARPDEQVEYDNDDEEVSGVKHWKGRQDKVSGKKKDSRIQRARDRKLLEKMEGLNI</sequence>
<dbReference type="InterPro" id="IPR007701">
    <property type="entry name" value="Interferon-rel_develop_reg_N"/>
</dbReference>
<dbReference type="SUPFAM" id="SSF48371">
    <property type="entry name" value="ARM repeat"/>
    <property type="match status" value="1"/>
</dbReference>
<evidence type="ECO:0000256" key="2">
    <source>
        <dbReference type="SAM" id="Coils"/>
    </source>
</evidence>
<evidence type="ECO:0000259" key="4">
    <source>
        <dbReference type="Pfam" id="PF05004"/>
    </source>
</evidence>
<comment type="similarity">
    <text evidence="1">Belongs to the IFRD family.</text>
</comment>
<organism evidence="5 6">
    <name type="scientific">Eeniella nana</name>
    <name type="common">Yeast</name>
    <name type="synonym">Brettanomyces nanus</name>
    <dbReference type="NCBI Taxonomy" id="13502"/>
    <lineage>
        <taxon>Eukaryota</taxon>
        <taxon>Fungi</taxon>
        <taxon>Dikarya</taxon>
        <taxon>Ascomycota</taxon>
        <taxon>Saccharomycotina</taxon>
        <taxon>Pichiomycetes</taxon>
        <taxon>Pichiales</taxon>
        <taxon>Pichiaceae</taxon>
        <taxon>Brettanomyces</taxon>
    </lineage>
</organism>
<feature type="region of interest" description="Disordered" evidence="3">
    <location>
        <begin position="53"/>
        <end position="75"/>
    </location>
</feature>
<dbReference type="EMBL" id="CP064814">
    <property type="protein sequence ID" value="QPG75814.1"/>
    <property type="molecule type" value="Genomic_DNA"/>
</dbReference>
<dbReference type="PANTHER" id="PTHR12354">
    <property type="entry name" value="INTERFERON-RELATED DEVELOPMENTAL REGULATOR"/>
    <property type="match status" value="1"/>
</dbReference>
<keyword evidence="6" id="KW-1185">Reference proteome</keyword>
<evidence type="ECO:0000256" key="3">
    <source>
        <dbReference type="SAM" id="MobiDB-lite"/>
    </source>
</evidence>
<accession>A0A875S9V9</accession>
<dbReference type="InterPro" id="IPR016024">
    <property type="entry name" value="ARM-type_fold"/>
</dbReference>
<feature type="compositionally biased region" description="Polar residues" evidence="3">
    <location>
        <begin position="66"/>
        <end position="75"/>
    </location>
</feature>
<name>A0A875S9V9_EENNA</name>
<evidence type="ECO:0000313" key="5">
    <source>
        <dbReference type="EMBL" id="QPG75814.1"/>
    </source>
</evidence>
<dbReference type="Pfam" id="PF05004">
    <property type="entry name" value="IFRD"/>
    <property type="match status" value="1"/>
</dbReference>
<feature type="domain" description="Interferon-related developmental regulator N-terminal" evidence="4">
    <location>
        <begin position="78"/>
        <end position="374"/>
    </location>
</feature>
<proteinExistence type="inferred from homology"/>
<dbReference type="RefSeq" id="XP_038779379.1">
    <property type="nucleotide sequence ID" value="XM_038923451.1"/>
</dbReference>
<dbReference type="PANTHER" id="PTHR12354:SF1">
    <property type="entry name" value="INTERFERON-RELATED DEVELOPMENTAL REGULATOR 1"/>
    <property type="match status" value="1"/>
</dbReference>
<reference evidence="5" key="1">
    <citation type="submission" date="2020-10" db="EMBL/GenBank/DDBJ databases">
        <authorList>
            <person name="Roach M.J.R."/>
        </authorList>
    </citation>
    <scope>NUCLEOTIDE SEQUENCE</scope>
    <source>
        <strain evidence="5">CBS 1945</strain>
    </source>
</reference>
<dbReference type="KEGG" id="bnn:FOA43_003176"/>
<feature type="region of interest" description="Disordered" evidence="3">
    <location>
        <begin position="455"/>
        <end position="481"/>
    </location>
</feature>
<dbReference type="Proteomes" id="UP000662931">
    <property type="component" value="Chromosome 3"/>
</dbReference>
<feature type="compositionally biased region" description="Basic and acidic residues" evidence="3">
    <location>
        <begin position="466"/>
        <end position="481"/>
    </location>
</feature>
<feature type="coiled-coil region" evidence="2">
    <location>
        <begin position="359"/>
        <end position="393"/>
    </location>
</feature>
<keyword evidence="2" id="KW-0175">Coiled coil</keyword>
<dbReference type="GeneID" id="62196577"/>
<gene>
    <name evidence="5" type="ORF">FOA43_003176</name>
</gene>
<dbReference type="InterPro" id="IPR039777">
    <property type="entry name" value="IFRD"/>
</dbReference>
<evidence type="ECO:0000313" key="6">
    <source>
        <dbReference type="Proteomes" id="UP000662931"/>
    </source>
</evidence>
<dbReference type="OrthoDB" id="18978at2759"/>
<dbReference type="AlphaFoldDB" id="A0A875S9V9"/>